<sequence length="204" mass="22843">MSQSSPSSTTLLSGRSKSSHLSQRISSILRISILMMIMVVVNDAQKTEKNCVGEFEFWACQSSTKECQRNCENRGIDRKKIKCKLDCQKACVCEAGYLRKDDNGECVYETECGEILSQNKKNIENQNRDKVVVGGGRGDGRGAPNRKPKQSSNQNQKNKPKSKPKRFIEIEGNSVEDSDDDRYYDQNENNGDGVDGVMVMVMVI</sequence>
<dbReference type="InterPro" id="IPR002919">
    <property type="entry name" value="TIL_dom"/>
</dbReference>
<evidence type="ECO:0000256" key="1">
    <source>
        <dbReference type="SAM" id="MobiDB-lite"/>
    </source>
</evidence>
<proteinExistence type="predicted"/>
<evidence type="ECO:0000313" key="5">
    <source>
        <dbReference type="Proteomes" id="UP000070412"/>
    </source>
</evidence>
<evidence type="ECO:0000259" key="2">
    <source>
        <dbReference type="Pfam" id="PF01826"/>
    </source>
</evidence>
<feature type="region of interest" description="Disordered" evidence="1">
    <location>
        <begin position="126"/>
        <end position="195"/>
    </location>
</feature>
<evidence type="ECO:0000313" key="3">
    <source>
        <dbReference type="EMBL" id="KAF7490390.1"/>
    </source>
</evidence>
<dbReference type="EnsemblMetazoa" id="SSS_8244s_mrna">
    <property type="protein sequence ID" value="KAF7490390.1"/>
    <property type="gene ID" value="SSS_8244"/>
</dbReference>
<dbReference type="CDD" id="cd19941">
    <property type="entry name" value="TIL"/>
    <property type="match status" value="1"/>
</dbReference>
<dbReference type="OrthoDB" id="6236007at2759"/>
<dbReference type="AlphaFoldDB" id="A0A834R4R2"/>
<dbReference type="SUPFAM" id="SSF57567">
    <property type="entry name" value="Serine protease inhibitors"/>
    <property type="match status" value="1"/>
</dbReference>
<dbReference type="Pfam" id="PF01826">
    <property type="entry name" value="TIL"/>
    <property type="match status" value="1"/>
</dbReference>
<evidence type="ECO:0000313" key="4">
    <source>
        <dbReference type="EnsemblMetazoa" id="KAF7490390.1"/>
    </source>
</evidence>
<reference evidence="3" key="2">
    <citation type="submission" date="2020-01" db="EMBL/GenBank/DDBJ databases">
        <authorList>
            <person name="Korhonen P.K.K."/>
            <person name="Guangxu M.G."/>
            <person name="Wang T.W."/>
            <person name="Stroehlein A.J.S."/>
            <person name="Young N.D."/>
            <person name="Ang C.-S.A."/>
            <person name="Fernando D.W.F."/>
            <person name="Lu H.L."/>
            <person name="Taylor S.T."/>
            <person name="Ehtesham M.E.M."/>
            <person name="Najaraj S.H.N."/>
            <person name="Harsha G.H.G."/>
            <person name="Madugundu A.M."/>
            <person name="Renuse S.R."/>
            <person name="Holt D.H."/>
            <person name="Pandey A.P."/>
            <person name="Papenfuss A.P."/>
            <person name="Gasser R.B.G."/>
            <person name="Fischer K.F."/>
        </authorList>
    </citation>
    <scope>NUCLEOTIDE SEQUENCE</scope>
    <source>
        <strain evidence="3">SSS_KF_BRIS2020</strain>
    </source>
</reference>
<reference evidence="4" key="3">
    <citation type="submission" date="2022-06" db="UniProtKB">
        <authorList>
            <consortium name="EnsemblMetazoa"/>
        </authorList>
    </citation>
    <scope>IDENTIFICATION</scope>
</reference>
<feature type="domain" description="TIL" evidence="2">
    <location>
        <begin position="63"/>
        <end position="112"/>
    </location>
</feature>
<dbReference type="InterPro" id="IPR036084">
    <property type="entry name" value="Ser_inhib-like_sf"/>
</dbReference>
<protein>
    <recommendedName>
        <fullName evidence="2">TIL domain-containing protein</fullName>
    </recommendedName>
</protein>
<accession>A0A834R4R2</accession>
<reference evidence="5" key="1">
    <citation type="journal article" date="2020" name="PLoS Negl. Trop. Dis.">
        <title>High-quality nuclear genome for Sarcoptes scabiei-A critical resource for a neglected parasite.</title>
        <authorList>
            <person name="Korhonen P.K."/>
            <person name="Gasser R.B."/>
            <person name="Ma G."/>
            <person name="Wang T."/>
            <person name="Stroehlein A.J."/>
            <person name="Young N.D."/>
            <person name="Ang C.S."/>
            <person name="Fernando D.D."/>
            <person name="Lu H.C."/>
            <person name="Taylor S."/>
            <person name="Reynolds S.L."/>
            <person name="Mofiz E."/>
            <person name="Najaraj S.H."/>
            <person name="Gowda H."/>
            <person name="Madugundu A."/>
            <person name="Renuse S."/>
            <person name="Holt D."/>
            <person name="Pandey A."/>
            <person name="Papenfuss A.T."/>
            <person name="Fischer K."/>
        </authorList>
    </citation>
    <scope>NUCLEOTIDE SEQUENCE [LARGE SCALE GENOMIC DNA]</scope>
</reference>
<name>A0A834R4R2_SARSC</name>
<dbReference type="Proteomes" id="UP000070412">
    <property type="component" value="Unassembled WGS sequence"/>
</dbReference>
<dbReference type="EMBL" id="WVUK01000062">
    <property type="protein sequence ID" value="KAF7490390.1"/>
    <property type="molecule type" value="Genomic_DNA"/>
</dbReference>
<keyword evidence="5" id="KW-1185">Reference proteome</keyword>
<dbReference type="Gene3D" id="2.10.25.10">
    <property type="entry name" value="Laminin"/>
    <property type="match status" value="1"/>
</dbReference>
<gene>
    <name evidence="3" type="ORF">SSS_8244</name>
</gene>
<organism evidence="3">
    <name type="scientific">Sarcoptes scabiei</name>
    <name type="common">Itch mite</name>
    <name type="synonym">Acarus scabiei</name>
    <dbReference type="NCBI Taxonomy" id="52283"/>
    <lineage>
        <taxon>Eukaryota</taxon>
        <taxon>Metazoa</taxon>
        <taxon>Ecdysozoa</taxon>
        <taxon>Arthropoda</taxon>
        <taxon>Chelicerata</taxon>
        <taxon>Arachnida</taxon>
        <taxon>Acari</taxon>
        <taxon>Acariformes</taxon>
        <taxon>Sarcoptiformes</taxon>
        <taxon>Astigmata</taxon>
        <taxon>Psoroptidia</taxon>
        <taxon>Sarcoptoidea</taxon>
        <taxon>Sarcoptidae</taxon>
        <taxon>Sarcoptinae</taxon>
        <taxon>Sarcoptes</taxon>
    </lineage>
</organism>